<keyword evidence="5" id="KW-0949">S-adenosyl-L-methionine</keyword>
<gene>
    <name evidence="7" type="primary">cbiT</name>
    <name evidence="7" type="ORF">FYJ66_06095</name>
</gene>
<dbReference type="CDD" id="cd11644">
    <property type="entry name" value="Precorrin-6Y-MT"/>
    <property type="match status" value="1"/>
</dbReference>
<reference evidence="7" key="1">
    <citation type="submission" date="2019-09" db="EMBL/GenBank/DDBJ databases">
        <title>In-depth cultivation of the pig gut microbiome towards novel bacterial diversity and tailored functional studies.</title>
        <authorList>
            <person name="Wylensek D."/>
            <person name="Hitch T.C.A."/>
            <person name="Clavel T."/>
        </authorList>
    </citation>
    <scope>NUCLEOTIDE SEQUENCE</scope>
    <source>
        <strain evidence="7">RF-744-FAT-WT-3</strain>
    </source>
</reference>
<dbReference type="EMBL" id="VUNB01000004">
    <property type="protein sequence ID" value="MST69161.1"/>
    <property type="molecule type" value="Genomic_DNA"/>
</dbReference>
<evidence type="ECO:0000259" key="6">
    <source>
        <dbReference type="Pfam" id="PF00590"/>
    </source>
</evidence>
<dbReference type="SUPFAM" id="SSF53790">
    <property type="entry name" value="Tetrapyrrole methylase"/>
    <property type="match status" value="1"/>
</dbReference>
<dbReference type="InterPro" id="IPR029063">
    <property type="entry name" value="SAM-dependent_MTases_sf"/>
</dbReference>
<sequence length="404" mass="43205">MKKIYIAGIGMSRKTVTAEVMEAVLSSDMIIGAPRMAGEFSDTGIPYETQYQPEAVGKIVDSSSGRTFTLLVSGDTGFYSGAKGLLQRFSSEDYDVEVLPGISSMSYFFAKAGIPWQDAVHISCHGRSCNVVEYVRRNKYTFLLTGNDIQNIGKTLCQAGFGNITVKYGENLGMEGQNIGQITARELMDMVVSPLTVLLLINPEPDASVPSGIPDSSFIRGKIPMTKAPVRSVIMSRLALKPGENFIDIGAGTGSVTVEGALACWKGKVCAIERNPEGAALIRKNCSKFHIGNVEIIEGSAPEELEQFDHPEKKVIPDAAFIGGSAGKMEAIVERLLEINPNMRIVISAIALESVASAMDALSSKAVDPEVIQISAASSMKAGKLHMMKAENPIFIISGGGIDE</sequence>
<protein>
    <submittedName>
        <fullName evidence="7">Precorrin-6Y C5,15-methyltransferase (Decarboxylating) subunit CbiT</fullName>
    </submittedName>
</protein>
<dbReference type="GO" id="GO:0008276">
    <property type="term" value="F:protein methyltransferase activity"/>
    <property type="evidence" value="ECO:0007669"/>
    <property type="project" value="InterPro"/>
</dbReference>
<keyword evidence="3 7" id="KW-0489">Methyltransferase</keyword>
<dbReference type="PANTHER" id="PTHR43182">
    <property type="entry name" value="COBALT-PRECORRIN-6B C(15)-METHYLTRANSFERASE (DECARBOXYLATING)"/>
    <property type="match status" value="1"/>
</dbReference>
<dbReference type="GO" id="GO:0009236">
    <property type="term" value="P:cobalamin biosynthetic process"/>
    <property type="evidence" value="ECO:0007669"/>
    <property type="project" value="UniProtKB-UniPathway"/>
</dbReference>
<dbReference type="UniPathway" id="UPA00148"/>
<dbReference type="InterPro" id="IPR035996">
    <property type="entry name" value="4pyrrol_Methylase_sf"/>
</dbReference>
<dbReference type="NCBIfam" id="TIGR02467">
    <property type="entry name" value="CbiE"/>
    <property type="match status" value="1"/>
</dbReference>
<dbReference type="Pfam" id="PF00590">
    <property type="entry name" value="TP_methylase"/>
    <property type="match status" value="1"/>
</dbReference>
<dbReference type="InterPro" id="IPR014776">
    <property type="entry name" value="4pyrrole_Mease_sub2"/>
</dbReference>
<evidence type="ECO:0000256" key="1">
    <source>
        <dbReference type="ARBA" id="ARBA00004953"/>
    </source>
</evidence>
<dbReference type="PANTHER" id="PTHR43182:SF1">
    <property type="entry name" value="COBALT-PRECORRIN-7 C(5)-METHYLTRANSFERASE"/>
    <property type="match status" value="1"/>
</dbReference>
<dbReference type="CDD" id="cd02440">
    <property type="entry name" value="AdoMet_MTases"/>
    <property type="match status" value="1"/>
</dbReference>
<keyword evidence="4 7" id="KW-0808">Transferase</keyword>
<organism evidence="7">
    <name type="scientific">Baileyella intestinalis</name>
    <dbReference type="NCBI Taxonomy" id="2606709"/>
    <lineage>
        <taxon>Bacteria</taxon>
        <taxon>Bacillati</taxon>
        <taxon>Bacillota</taxon>
        <taxon>Clostridia</taxon>
        <taxon>Peptostreptococcales</taxon>
        <taxon>Anaerovoracaceae</taxon>
        <taxon>Baileyella</taxon>
    </lineage>
</organism>
<dbReference type="InterPro" id="IPR012818">
    <property type="entry name" value="CbiE"/>
</dbReference>
<dbReference type="Gene3D" id="3.40.1010.10">
    <property type="entry name" value="Cobalt-precorrin-4 Transmethylase, Domain 1"/>
    <property type="match status" value="1"/>
</dbReference>
<dbReference type="RefSeq" id="WP_154572627.1">
    <property type="nucleotide sequence ID" value="NZ_VUNB01000004.1"/>
</dbReference>
<accession>A0A6A8M881</accession>
<name>A0A6A8M881_9FIRM</name>
<evidence type="ECO:0000256" key="5">
    <source>
        <dbReference type="ARBA" id="ARBA00022691"/>
    </source>
</evidence>
<dbReference type="InterPro" id="IPR000878">
    <property type="entry name" value="4pyrrol_Mease"/>
</dbReference>
<dbReference type="GO" id="GO:0032259">
    <property type="term" value="P:methylation"/>
    <property type="evidence" value="ECO:0007669"/>
    <property type="project" value="UniProtKB-KW"/>
</dbReference>
<comment type="caution">
    <text evidence="7">The sequence shown here is derived from an EMBL/GenBank/DDBJ whole genome shotgun (WGS) entry which is preliminary data.</text>
</comment>
<dbReference type="InterPro" id="IPR050714">
    <property type="entry name" value="Cobalamin_biosynth_MTase"/>
</dbReference>
<proteinExistence type="predicted"/>
<dbReference type="InterPro" id="IPR014777">
    <property type="entry name" value="4pyrrole_Mease_sub1"/>
</dbReference>
<dbReference type="Gene3D" id="3.30.950.10">
    <property type="entry name" value="Methyltransferase, Cobalt-precorrin-4 Transmethylase, Domain 2"/>
    <property type="match status" value="1"/>
</dbReference>
<dbReference type="SUPFAM" id="SSF53335">
    <property type="entry name" value="S-adenosyl-L-methionine-dependent methyltransferases"/>
    <property type="match status" value="1"/>
</dbReference>
<comment type="pathway">
    <text evidence="1">Cofactor biosynthesis; adenosylcobalamin biosynthesis.</text>
</comment>
<evidence type="ECO:0000256" key="4">
    <source>
        <dbReference type="ARBA" id="ARBA00022679"/>
    </source>
</evidence>
<dbReference type="NCBIfam" id="TIGR02469">
    <property type="entry name" value="CbiT"/>
    <property type="match status" value="1"/>
</dbReference>
<evidence type="ECO:0000313" key="7">
    <source>
        <dbReference type="EMBL" id="MST69161.1"/>
    </source>
</evidence>
<evidence type="ECO:0000256" key="3">
    <source>
        <dbReference type="ARBA" id="ARBA00022603"/>
    </source>
</evidence>
<dbReference type="Gene3D" id="3.40.50.150">
    <property type="entry name" value="Vaccinia Virus protein VP39"/>
    <property type="match status" value="1"/>
</dbReference>
<dbReference type="AlphaFoldDB" id="A0A6A8M881"/>
<evidence type="ECO:0000256" key="2">
    <source>
        <dbReference type="ARBA" id="ARBA00022573"/>
    </source>
</evidence>
<keyword evidence="2" id="KW-0169">Cobalamin biosynthesis</keyword>
<feature type="domain" description="Tetrapyrrole methylase" evidence="6">
    <location>
        <begin position="3"/>
        <end position="187"/>
    </location>
</feature>
<dbReference type="InterPro" id="IPR014008">
    <property type="entry name" value="Cbl_synth_MTase_CbiT"/>
</dbReference>